<sequence length="313" mass="35466">MVRPSSFVSAVPWGVPTVPIKPTLSPCVSNALRLLSQSNRTESSRVNSTVSTWLNQTLTLIEPGRILEYGGSTLIKLVIPYKPKVKGFDLVLLLTSIKEFHWLCLQSTMRIIRGHIFSMDRFLGPNVISWIGSGHPYRSKSVTTCLSTFGKMLGLQVLVLENLVGRLRFWKRDQSGLYSVRSDYRWLINAELGLSGDPNALEENYYNKLYKSRWNLPKFLCGNPEQAEAIACVQALILSKDLGFRKVIIEGDSLSVISKLQIPAIDRSILNINLANIIRRKSHFNFLLFLHVHRERNKAAHLFTRVGLKKFCP</sequence>
<dbReference type="CDD" id="cd06222">
    <property type="entry name" value="RNase_H_like"/>
    <property type="match status" value="1"/>
</dbReference>
<dbReference type="Pfam" id="PF13456">
    <property type="entry name" value="RVT_3"/>
    <property type="match status" value="1"/>
</dbReference>
<name>A0A6A2XLK1_HIBSY</name>
<dbReference type="Gene3D" id="3.30.420.10">
    <property type="entry name" value="Ribonuclease H-like superfamily/Ribonuclease H"/>
    <property type="match status" value="1"/>
</dbReference>
<dbReference type="InterPro" id="IPR044730">
    <property type="entry name" value="RNase_H-like_dom_plant"/>
</dbReference>
<dbReference type="PANTHER" id="PTHR47074">
    <property type="entry name" value="BNAC02G40300D PROTEIN"/>
    <property type="match status" value="1"/>
</dbReference>
<keyword evidence="3" id="KW-1185">Reference proteome</keyword>
<feature type="domain" description="RNase H type-1" evidence="1">
    <location>
        <begin position="222"/>
        <end position="303"/>
    </location>
</feature>
<reference evidence="2" key="1">
    <citation type="submission" date="2019-09" db="EMBL/GenBank/DDBJ databases">
        <title>Draft genome information of white flower Hibiscus syriacus.</title>
        <authorList>
            <person name="Kim Y.-M."/>
        </authorList>
    </citation>
    <scope>NUCLEOTIDE SEQUENCE [LARGE SCALE GENOMIC DNA]</scope>
    <source>
        <strain evidence="2">YM2019G1</strain>
    </source>
</reference>
<proteinExistence type="predicted"/>
<evidence type="ECO:0000313" key="3">
    <source>
        <dbReference type="Proteomes" id="UP000436088"/>
    </source>
</evidence>
<dbReference type="InterPro" id="IPR036397">
    <property type="entry name" value="RNaseH_sf"/>
</dbReference>
<protein>
    <recommendedName>
        <fullName evidence="1">RNase H type-1 domain-containing protein</fullName>
    </recommendedName>
</protein>
<dbReference type="GO" id="GO:0003676">
    <property type="term" value="F:nucleic acid binding"/>
    <property type="evidence" value="ECO:0007669"/>
    <property type="project" value="InterPro"/>
</dbReference>
<dbReference type="SUPFAM" id="SSF53098">
    <property type="entry name" value="Ribonuclease H-like"/>
    <property type="match status" value="1"/>
</dbReference>
<dbReference type="GO" id="GO:0004523">
    <property type="term" value="F:RNA-DNA hybrid ribonuclease activity"/>
    <property type="evidence" value="ECO:0007669"/>
    <property type="project" value="InterPro"/>
</dbReference>
<dbReference type="EMBL" id="VEPZ02001375">
    <property type="protein sequence ID" value="KAE8676663.1"/>
    <property type="molecule type" value="Genomic_DNA"/>
</dbReference>
<dbReference type="Proteomes" id="UP000436088">
    <property type="component" value="Unassembled WGS sequence"/>
</dbReference>
<evidence type="ECO:0000313" key="2">
    <source>
        <dbReference type="EMBL" id="KAE8676663.1"/>
    </source>
</evidence>
<dbReference type="AlphaFoldDB" id="A0A6A2XLK1"/>
<comment type="caution">
    <text evidence="2">The sequence shown here is derived from an EMBL/GenBank/DDBJ whole genome shotgun (WGS) entry which is preliminary data.</text>
</comment>
<dbReference type="InterPro" id="IPR052929">
    <property type="entry name" value="RNase_H-like_EbsB-rel"/>
</dbReference>
<accession>A0A6A2XLK1</accession>
<dbReference type="PANTHER" id="PTHR47074:SF11">
    <property type="entry name" value="REVERSE TRANSCRIPTASE-LIKE PROTEIN"/>
    <property type="match status" value="1"/>
</dbReference>
<evidence type="ECO:0000259" key="1">
    <source>
        <dbReference type="Pfam" id="PF13456"/>
    </source>
</evidence>
<dbReference type="InterPro" id="IPR012337">
    <property type="entry name" value="RNaseH-like_sf"/>
</dbReference>
<organism evidence="2 3">
    <name type="scientific">Hibiscus syriacus</name>
    <name type="common">Rose of Sharon</name>
    <dbReference type="NCBI Taxonomy" id="106335"/>
    <lineage>
        <taxon>Eukaryota</taxon>
        <taxon>Viridiplantae</taxon>
        <taxon>Streptophyta</taxon>
        <taxon>Embryophyta</taxon>
        <taxon>Tracheophyta</taxon>
        <taxon>Spermatophyta</taxon>
        <taxon>Magnoliopsida</taxon>
        <taxon>eudicotyledons</taxon>
        <taxon>Gunneridae</taxon>
        <taxon>Pentapetalae</taxon>
        <taxon>rosids</taxon>
        <taxon>malvids</taxon>
        <taxon>Malvales</taxon>
        <taxon>Malvaceae</taxon>
        <taxon>Malvoideae</taxon>
        <taxon>Hibiscus</taxon>
    </lineage>
</organism>
<dbReference type="InterPro" id="IPR002156">
    <property type="entry name" value="RNaseH_domain"/>
</dbReference>
<gene>
    <name evidence="2" type="ORF">F3Y22_tig00111582pilonHSYRG00426</name>
</gene>